<keyword evidence="2" id="KW-1185">Reference proteome</keyword>
<dbReference type="EMBL" id="BLXT01007865">
    <property type="protein sequence ID" value="GFO43294.1"/>
    <property type="molecule type" value="Genomic_DNA"/>
</dbReference>
<proteinExistence type="predicted"/>
<evidence type="ECO:0000313" key="2">
    <source>
        <dbReference type="Proteomes" id="UP000735302"/>
    </source>
</evidence>
<dbReference type="Gene3D" id="3.40.50.720">
    <property type="entry name" value="NAD(P)-binding Rossmann-like Domain"/>
    <property type="match status" value="1"/>
</dbReference>
<dbReference type="SUPFAM" id="SSF51735">
    <property type="entry name" value="NAD(P)-binding Rossmann-fold domains"/>
    <property type="match status" value="1"/>
</dbReference>
<organism evidence="1 2">
    <name type="scientific">Plakobranchus ocellatus</name>
    <dbReference type="NCBI Taxonomy" id="259542"/>
    <lineage>
        <taxon>Eukaryota</taxon>
        <taxon>Metazoa</taxon>
        <taxon>Spiralia</taxon>
        <taxon>Lophotrochozoa</taxon>
        <taxon>Mollusca</taxon>
        <taxon>Gastropoda</taxon>
        <taxon>Heterobranchia</taxon>
        <taxon>Euthyneura</taxon>
        <taxon>Panpulmonata</taxon>
        <taxon>Sacoglossa</taxon>
        <taxon>Placobranchoidea</taxon>
        <taxon>Plakobranchidae</taxon>
        <taxon>Plakobranchus</taxon>
    </lineage>
</organism>
<evidence type="ECO:0000313" key="1">
    <source>
        <dbReference type="EMBL" id="GFO43294.1"/>
    </source>
</evidence>
<gene>
    <name evidence="1" type="ORF">PoB_006979900</name>
</gene>
<dbReference type="Proteomes" id="UP000735302">
    <property type="component" value="Unassembled WGS sequence"/>
</dbReference>
<dbReference type="Pfam" id="PF13561">
    <property type="entry name" value="adh_short_C2"/>
    <property type="match status" value="1"/>
</dbReference>
<accession>A0AAV4DGA9</accession>
<name>A0AAV4DGA9_9GAST</name>
<dbReference type="AlphaFoldDB" id="A0AAV4DGA9"/>
<protein>
    <submittedName>
        <fullName evidence="1">Acetoacetyl-CoA reductase</fullName>
    </submittedName>
</protein>
<sequence length="70" mass="7815">MGLSAEQINEMMPVGRVATRQEIGEVCLFLATDMAGQITSSTILCDGASWMINGNEKQRLRMYKQLMSKM</sequence>
<dbReference type="InterPro" id="IPR002347">
    <property type="entry name" value="SDR_fam"/>
</dbReference>
<reference evidence="1 2" key="1">
    <citation type="journal article" date="2021" name="Elife">
        <title>Chloroplast acquisition without the gene transfer in kleptoplastic sea slugs, Plakobranchus ocellatus.</title>
        <authorList>
            <person name="Maeda T."/>
            <person name="Takahashi S."/>
            <person name="Yoshida T."/>
            <person name="Shimamura S."/>
            <person name="Takaki Y."/>
            <person name="Nagai Y."/>
            <person name="Toyoda A."/>
            <person name="Suzuki Y."/>
            <person name="Arimoto A."/>
            <person name="Ishii H."/>
            <person name="Satoh N."/>
            <person name="Nishiyama T."/>
            <person name="Hasebe M."/>
            <person name="Maruyama T."/>
            <person name="Minagawa J."/>
            <person name="Obokata J."/>
            <person name="Shigenobu S."/>
        </authorList>
    </citation>
    <scope>NUCLEOTIDE SEQUENCE [LARGE SCALE GENOMIC DNA]</scope>
</reference>
<comment type="caution">
    <text evidence="1">The sequence shown here is derived from an EMBL/GenBank/DDBJ whole genome shotgun (WGS) entry which is preliminary data.</text>
</comment>
<dbReference type="InterPro" id="IPR036291">
    <property type="entry name" value="NAD(P)-bd_dom_sf"/>
</dbReference>